<accession>A0A2T0B2U2</accession>
<gene>
    <name evidence="1" type="ORF">CLLI_18100</name>
</gene>
<protein>
    <recommendedName>
        <fullName evidence="3">Flagellar hook-length control protein FliK</fullName>
    </recommendedName>
</protein>
<reference evidence="1 2" key="1">
    <citation type="submission" date="2018-03" db="EMBL/GenBank/DDBJ databases">
        <title>Genome sequence of Clostridium liquoris DSM 100320.</title>
        <authorList>
            <person name="Poehlein A."/>
            <person name="Daniel R."/>
        </authorList>
    </citation>
    <scope>NUCLEOTIDE SEQUENCE [LARGE SCALE GENOMIC DNA]</scope>
    <source>
        <strain evidence="1 2">DSM 100320</strain>
    </source>
</reference>
<dbReference type="EMBL" id="PVXO01000048">
    <property type="protein sequence ID" value="PRR78209.1"/>
    <property type="molecule type" value="Genomic_DNA"/>
</dbReference>
<evidence type="ECO:0000313" key="2">
    <source>
        <dbReference type="Proteomes" id="UP000239706"/>
    </source>
</evidence>
<organism evidence="1 2">
    <name type="scientific">Clostridium liquoris</name>
    <dbReference type="NCBI Taxonomy" id="1289519"/>
    <lineage>
        <taxon>Bacteria</taxon>
        <taxon>Bacillati</taxon>
        <taxon>Bacillota</taxon>
        <taxon>Clostridia</taxon>
        <taxon>Eubacteriales</taxon>
        <taxon>Clostridiaceae</taxon>
        <taxon>Clostridium</taxon>
    </lineage>
</organism>
<proteinExistence type="predicted"/>
<name>A0A2T0B2U2_9CLOT</name>
<keyword evidence="2" id="KW-1185">Reference proteome</keyword>
<comment type="caution">
    <text evidence="1">The sequence shown here is derived from an EMBL/GenBank/DDBJ whole genome shotgun (WGS) entry which is preliminary data.</text>
</comment>
<sequence>MSGIGNINNIYNPDSKRITNRLSFQLGETFLASIITLDEVNEEVLLRLMDGWQFPAKLKNHLDFPPSGLIKFQVDGFEDGKLNLTIINDKNSQEKLQQDSIENILKNENIVVDKDEYSLLENMVKHNIPLTKGNISEVKTLINFINKTSNQPSEEETFIKKYAESRGINLNSPQGEKTEKILKGFFSQLKELDQDSILTLLENNVDLTEDNIKSFNKVFKESMSIYKSLEKIKNFVEENKQLPMKENSIEKPYEKTIEASKNFTKGNIDEGEKVPIEIGKGSLENLLKEKPIESHIDKIIDNKEKLNIKNIEQTKQGVENKLEGKNIFAKDVNIENKKIKTDNLLPKKAIFFEDNIENLSDKVKVEINNKIEEMKNTIKTLLKGKDNTDSEVYDKTVRLVKQDMNNFKIFNTISNEYYYMDIPMKVNEGEYQCKLIIKDEREKGKKIDSKNVKIATSVKTVNMGVVDAFISVNNRNMNVDIKCGRNWIKVLDSGKDRVLNALSNTGYNVYIKVEEKKEELNLISCREFFDDKNIGAINVRV</sequence>
<dbReference type="Proteomes" id="UP000239706">
    <property type="component" value="Unassembled WGS sequence"/>
</dbReference>
<dbReference type="RefSeq" id="WP_106063897.1">
    <property type="nucleotide sequence ID" value="NZ_PVXO01000048.1"/>
</dbReference>
<dbReference type="OrthoDB" id="1936401at2"/>
<dbReference type="AlphaFoldDB" id="A0A2T0B2U2"/>
<evidence type="ECO:0008006" key="3">
    <source>
        <dbReference type="Google" id="ProtNLM"/>
    </source>
</evidence>
<evidence type="ECO:0000313" key="1">
    <source>
        <dbReference type="EMBL" id="PRR78209.1"/>
    </source>
</evidence>